<dbReference type="EMBL" id="ANOH01000242">
    <property type="protein sequence ID" value="EMI54960.1"/>
    <property type="molecule type" value="Genomic_DNA"/>
</dbReference>
<name>M5U0H8_9BACT</name>
<reference evidence="2 3" key="1">
    <citation type="journal article" date="2013" name="Mar. Genomics">
        <title>Expression of sulfatases in Rhodopirellula baltica and the diversity of sulfatases in the genus Rhodopirellula.</title>
        <authorList>
            <person name="Wegner C.E."/>
            <person name="Richter-Heitmann T."/>
            <person name="Klindworth A."/>
            <person name="Klockow C."/>
            <person name="Richter M."/>
            <person name="Achstetter T."/>
            <person name="Glockner F.O."/>
            <person name="Harder J."/>
        </authorList>
    </citation>
    <scope>NUCLEOTIDE SEQUENCE [LARGE SCALE GENOMIC DNA]</scope>
    <source>
        <strain evidence="2 3">SM41</strain>
    </source>
</reference>
<evidence type="ECO:0000256" key="1">
    <source>
        <dbReference type="SAM" id="MobiDB-lite"/>
    </source>
</evidence>
<dbReference type="PATRIC" id="fig|1263870.3.peg.3823"/>
<feature type="compositionally biased region" description="Basic and acidic residues" evidence="1">
    <location>
        <begin position="95"/>
        <end position="106"/>
    </location>
</feature>
<gene>
    <name evidence="2" type="ORF">RSSM_03602</name>
</gene>
<protein>
    <submittedName>
        <fullName evidence="2">RND family efflux transporter MFP subunit</fullName>
    </submittedName>
</protein>
<dbReference type="Proteomes" id="UP000011885">
    <property type="component" value="Unassembled WGS sequence"/>
</dbReference>
<feature type="region of interest" description="Disordered" evidence="1">
    <location>
        <begin position="92"/>
        <end position="111"/>
    </location>
</feature>
<keyword evidence="3" id="KW-1185">Reference proteome</keyword>
<comment type="caution">
    <text evidence="2">The sequence shown here is derived from an EMBL/GenBank/DDBJ whole genome shotgun (WGS) entry which is preliminary data.</text>
</comment>
<dbReference type="AlphaFoldDB" id="M5U0H8"/>
<proteinExistence type="predicted"/>
<accession>M5U0H8</accession>
<organism evidence="2 3">
    <name type="scientific">Rhodopirellula sallentina SM41</name>
    <dbReference type="NCBI Taxonomy" id="1263870"/>
    <lineage>
        <taxon>Bacteria</taxon>
        <taxon>Pseudomonadati</taxon>
        <taxon>Planctomycetota</taxon>
        <taxon>Planctomycetia</taxon>
        <taxon>Pirellulales</taxon>
        <taxon>Pirellulaceae</taxon>
        <taxon>Rhodopirellula</taxon>
    </lineage>
</organism>
<evidence type="ECO:0000313" key="2">
    <source>
        <dbReference type="EMBL" id="EMI54960.1"/>
    </source>
</evidence>
<dbReference type="Gene3D" id="2.40.420.20">
    <property type="match status" value="1"/>
</dbReference>
<evidence type="ECO:0000313" key="3">
    <source>
        <dbReference type="Proteomes" id="UP000011885"/>
    </source>
</evidence>
<sequence length="184" mass="20285">MRMQPQVDDVTRTRGVDVELSRIGPDGRMHWLASQAVHIGQTATLWVPWGGEDQAALAREQSLSDPFWVPTDSLVRGVRGLWSVYVAVPEECEREDNPSEPKHDEALTGNQDIEGYSEAIVQRREVQVLRTAGSLTLVYGMLAPGEWIVAEGVGQIGPGVAVRVRISKPLLSQPGQQPIQVSRR</sequence>